<evidence type="ECO:0000313" key="22">
    <source>
        <dbReference type="EMBL" id="GBP44898.1"/>
    </source>
</evidence>
<dbReference type="GO" id="GO:0004674">
    <property type="term" value="F:protein serine/threonine kinase activity"/>
    <property type="evidence" value="ECO:0007669"/>
    <property type="project" value="UniProtKB-KW"/>
</dbReference>
<dbReference type="GO" id="GO:0035329">
    <property type="term" value="P:hippo signaling"/>
    <property type="evidence" value="ECO:0007669"/>
    <property type="project" value="UniProtKB-ARBA"/>
</dbReference>
<dbReference type="EMBL" id="BGZK01000460">
    <property type="protein sequence ID" value="GBP44898.1"/>
    <property type="molecule type" value="Genomic_DNA"/>
</dbReference>
<dbReference type="GO" id="GO:0042308">
    <property type="term" value="P:negative regulation of protein import into nucleus"/>
    <property type="evidence" value="ECO:0007669"/>
    <property type="project" value="UniProtKB-ARBA"/>
</dbReference>
<evidence type="ECO:0000313" key="23">
    <source>
        <dbReference type="Proteomes" id="UP000299102"/>
    </source>
</evidence>
<evidence type="ECO:0000256" key="12">
    <source>
        <dbReference type="ARBA" id="ARBA00022840"/>
    </source>
</evidence>
<feature type="compositionally biased region" description="Low complexity" evidence="18">
    <location>
        <begin position="242"/>
        <end position="256"/>
    </location>
</feature>
<dbReference type="InterPro" id="IPR049761">
    <property type="entry name" value="LATS1-like_MobB"/>
</dbReference>
<accession>A0A4C1W0S5</accession>
<dbReference type="EC" id="2.7.11.1" evidence="4"/>
<comment type="subcellular location">
    <subcellularLocation>
        <location evidence="2">Cytoplasm</location>
        <location evidence="2">Cytoskeleton</location>
        <location evidence="2">Microtubule organizing center</location>
        <location evidence="2">Centrosome</location>
    </subcellularLocation>
</comment>
<dbReference type="SMART" id="SM00220">
    <property type="entry name" value="S_TKc"/>
    <property type="match status" value="1"/>
</dbReference>
<evidence type="ECO:0000256" key="11">
    <source>
        <dbReference type="ARBA" id="ARBA00022777"/>
    </source>
</evidence>
<feature type="compositionally biased region" description="Basic and acidic residues" evidence="18">
    <location>
        <begin position="552"/>
        <end position="567"/>
    </location>
</feature>
<dbReference type="GO" id="GO:0009653">
    <property type="term" value="P:anatomical structure morphogenesis"/>
    <property type="evidence" value="ECO:0007669"/>
    <property type="project" value="UniProtKB-ARBA"/>
</dbReference>
<dbReference type="GO" id="GO:0005524">
    <property type="term" value="F:ATP binding"/>
    <property type="evidence" value="ECO:0007669"/>
    <property type="project" value="UniProtKB-UniRule"/>
</dbReference>
<dbReference type="SMART" id="SM00133">
    <property type="entry name" value="S_TK_X"/>
    <property type="match status" value="1"/>
</dbReference>
<dbReference type="Gene3D" id="3.30.200.20">
    <property type="entry name" value="Phosphorylase Kinase, domain 1"/>
    <property type="match status" value="2"/>
</dbReference>
<feature type="region of interest" description="Disordered" evidence="18">
    <location>
        <begin position="31"/>
        <end position="77"/>
    </location>
</feature>
<keyword evidence="13" id="KW-0460">Magnesium</keyword>
<evidence type="ECO:0000256" key="9">
    <source>
        <dbReference type="ARBA" id="ARBA00022723"/>
    </source>
</evidence>
<dbReference type="Proteomes" id="UP000299102">
    <property type="component" value="Unassembled WGS sequence"/>
</dbReference>
<keyword evidence="23" id="KW-1185">Reference proteome</keyword>
<feature type="compositionally biased region" description="Low complexity" evidence="18">
    <location>
        <begin position="415"/>
        <end position="429"/>
    </location>
</feature>
<dbReference type="InterPro" id="IPR050839">
    <property type="entry name" value="Rho-assoc_Ser/Thr_Kinase"/>
</dbReference>
<dbReference type="SUPFAM" id="SSF56112">
    <property type="entry name" value="Protein kinase-like (PK-like)"/>
    <property type="match status" value="1"/>
</dbReference>
<evidence type="ECO:0000256" key="6">
    <source>
        <dbReference type="ARBA" id="ARBA00022527"/>
    </source>
</evidence>
<dbReference type="GO" id="GO:0005737">
    <property type="term" value="C:cytoplasm"/>
    <property type="evidence" value="ECO:0007669"/>
    <property type="project" value="UniProtKB-ARBA"/>
</dbReference>
<evidence type="ECO:0000256" key="13">
    <source>
        <dbReference type="ARBA" id="ARBA00022842"/>
    </source>
</evidence>
<evidence type="ECO:0000256" key="14">
    <source>
        <dbReference type="ARBA" id="ARBA00023212"/>
    </source>
</evidence>
<dbReference type="GO" id="GO:0048731">
    <property type="term" value="P:system development"/>
    <property type="evidence" value="ECO:0007669"/>
    <property type="project" value="UniProtKB-ARBA"/>
</dbReference>
<feature type="binding site" evidence="17">
    <location>
        <position position="673"/>
    </location>
    <ligand>
        <name>ATP</name>
        <dbReference type="ChEBI" id="CHEBI:30616"/>
    </ligand>
</feature>
<dbReference type="Pfam" id="PF00069">
    <property type="entry name" value="Pkinase"/>
    <property type="match status" value="2"/>
</dbReference>
<comment type="catalytic activity">
    <reaction evidence="15">
        <text>L-threonyl-[protein] + ATP = O-phospho-L-threonyl-[protein] + ADP + H(+)</text>
        <dbReference type="Rhea" id="RHEA:46608"/>
        <dbReference type="Rhea" id="RHEA-COMP:11060"/>
        <dbReference type="Rhea" id="RHEA-COMP:11605"/>
        <dbReference type="ChEBI" id="CHEBI:15378"/>
        <dbReference type="ChEBI" id="CHEBI:30013"/>
        <dbReference type="ChEBI" id="CHEBI:30616"/>
        <dbReference type="ChEBI" id="CHEBI:61977"/>
        <dbReference type="ChEBI" id="CHEBI:456216"/>
        <dbReference type="EC" id="2.7.11.1"/>
    </reaction>
</comment>
<name>A0A4C1W0S5_EUMVA</name>
<proteinExistence type="inferred from homology"/>
<evidence type="ECO:0000256" key="4">
    <source>
        <dbReference type="ARBA" id="ARBA00012513"/>
    </source>
</evidence>
<dbReference type="InterPro" id="IPR008271">
    <property type="entry name" value="Ser/Thr_kinase_AS"/>
</dbReference>
<dbReference type="GO" id="GO:0045177">
    <property type="term" value="C:apical part of cell"/>
    <property type="evidence" value="ECO:0007669"/>
    <property type="project" value="UniProtKB-ARBA"/>
</dbReference>
<dbReference type="GO" id="GO:0022604">
    <property type="term" value="P:regulation of cell morphogenesis"/>
    <property type="evidence" value="ECO:0007669"/>
    <property type="project" value="UniProtKB-ARBA"/>
</dbReference>
<evidence type="ECO:0000256" key="17">
    <source>
        <dbReference type="PROSITE-ProRule" id="PRU10141"/>
    </source>
</evidence>
<dbReference type="AlphaFoldDB" id="A0A4C1W0S5"/>
<dbReference type="FunFam" id="1.10.510.10:FF:000086">
    <property type="entry name" value="Non-specific serine/threonine protein kinase"/>
    <property type="match status" value="1"/>
</dbReference>
<keyword evidence="11" id="KW-0418">Kinase</keyword>
<feature type="compositionally biased region" description="Polar residues" evidence="18">
    <location>
        <begin position="288"/>
        <end position="327"/>
    </location>
</feature>
<dbReference type="PROSITE" id="PS50030">
    <property type="entry name" value="UBA"/>
    <property type="match status" value="1"/>
</dbReference>
<dbReference type="InterPro" id="IPR011009">
    <property type="entry name" value="Kinase-like_dom_sf"/>
</dbReference>
<feature type="domain" description="Protein kinase" evidence="19">
    <location>
        <begin position="644"/>
        <end position="949"/>
    </location>
</feature>
<keyword evidence="12 17" id="KW-0067">ATP-binding</keyword>
<dbReference type="InterPro" id="IPR000719">
    <property type="entry name" value="Prot_kinase_dom"/>
</dbReference>
<feature type="compositionally biased region" description="Pro residues" evidence="18">
    <location>
        <begin position="270"/>
        <end position="284"/>
    </location>
</feature>
<dbReference type="PROSITE" id="PS51285">
    <property type="entry name" value="AGC_KINASE_CTER"/>
    <property type="match status" value="1"/>
</dbReference>
<evidence type="ECO:0000256" key="10">
    <source>
        <dbReference type="ARBA" id="ARBA00022741"/>
    </source>
</evidence>
<feature type="region of interest" description="Disordered" evidence="18">
    <location>
        <begin position="136"/>
        <end position="567"/>
    </location>
</feature>
<evidence type="ECO:0000259" key="21">
    <source>
        <dbReference type="PROSITE" id="PS51285"/>
    </source>
</evidence>
<reference evidence="22 23" key="1">
    <citation type="journal article" date="2019" name="Commun. Biol.">
        <title>The bagworm genome reveals a unique fibroin gene that provides high tensile strength.</title>
        <authorList>
            <person name="Kono N."/>
            <person name="Nakamura H."/>
            <person name="Ohtoshi R."/>
            <person name="Tomita M."/>
            <person name="Numata K."/>
            <person name="Arakawa K."/>
        </authorList>
    </citation>
    <scope>NUCLEOTIDE SEQUENCE [LARGE SCALE GENOMIC DNA]</scope>
</reference>
<evidence type="ECO:0000259" key="19">
    <source>
        <dbReference type="PROSITE" id="PS50011"/>
    </source>
</evidence>
<dbReference type="OrthoDB" id="3638488at2759"/>
<feature type="compositionally biased region" description="Pro residues" evidence="18">
    <location>
        <begin position="374"/>
        <end position="390"/>
    </location>
</feature>
<organism evidence="22 23">
    <name type="scientific">Eumeta variegata</name>
    <name type="common">Bagworm moth</name>
    <name type="synonym">Eumeta japonica</name>
    <dbReference type="NCBI Taxonomy" id="151549"/>
    <lineage>
        <taxon>Eukaryota</taxon>
        <taxon>Metazoa</taxon>
        <taxon>Ecdysozoa</taxon>
        <taxon>Arthropoda</taxon>
        <taxon>Hexapoda</taxon>
        <taxon>Insecta</taxon>
        <taxon>Pterygota</taxon>
        <taxon>Neoptera</taxon>
        <taxon>Endopterygota</taxon>
        <taxon>Lepidoptera</taxon>
        <taxon>Glossata</taxon>
        <taxon>Ditrysia</taxon>
        <taxon>Tineoidea</taxon>
        <taxon>Psychidae</taxon>
        <taxon>Oiketicinae</taxon>
        <taxon>Eumeta</taxon>
    </lineage>
</organism>
<evidence type="ECO:0000256" key="2">
    <source>
        <dbReference type="ARBA" id="ARBA00004300"/>
    </source>
</evidence>
<feature type="region of interest" description="Disordered" evidence="18">
    <location>
        <begin position="971"/>
        <end position="1001"/>
    </location>
</feature>
<dbReference type="GO" id="GO:0005813">
    <property type="term" value="C:centrosome"/>
    <property type="evidence" value="ECO:0007669"/>
    <property type="project" value="UniProtKB-SubCell"/>
</dbReference>
<feature type="compositionally biased region" description="Pro residues" evidence="18">
    <location>
        <begin position="185"/>
        <end position="198"/>
    </location>
</feature>
<feature type="domain" description="AGC-kinase C-terminal" evidence="21">
    <location>
        <begin position="950"/>
        <end position="1044"/>
    </location>
</feature>
<comment type="catalytic activity">
    <reaction evidence="16">
        <text>L-seryl-[protein] + ATP = O-phospho-L-seryl-[protein] + ADP + H(+)</text>
        <dbReference type="Rhea" id="RHEA:17989"/>
        <dbReference type="Rhea" id="RHEA-COMP:9863"/>
        <dbReference type="Rhea" id="RHEA-COMP:11604"/>
        <dbReference type="ChEBI" id="CHEBI:15378"/>
        <dbReference type="ChEBI" id="CHEBI:29999"/>
        <dbReference type="ChEBI" id="CHEBI:30616"/>
        <dbReference type="ChEBI" id="CHEBI:83421"/>
        <dbReference type="ChEBI" id="CHEBI:456216"/>
        <dbReference type="EC" id="2.7.11.1"/>
    </reaction>
</comment>
<dbReference type="CDD" id="cd21778">
    <property type="entry name" value="MobB_LATS1"/>
    <property type="match status" value="1"/>
</dbReference>
<evidence type="ECO:0000256" key="8">
    <source>
        <dbReference type="ARBA" id="ARBA00022679"/>
    </source>
</evidence>
<dbReference type="FunFam" id="3.30.200.20:FF:000391">
    <property type="entry name" value="Large tumor suppressor kinase 1"/>
    <property type="match status" value="1"/>
</dbReference>
<dbReference type="PROSITE" id="PS00107">
    <property type="entry name" value="PROTEIN_KINASE_ATP"/>
    <property type="match status" value="1"/>
</dbReference>
<evidence type="ECO:0000256" key="16">
    <source>
        <dbReference type="ARBA" id="ARBA00048679"/>
    </source>
</evidence>
<dbReference type="GO" id="GO:0051093">
    <property type="term" value="P:negative regulation of developmental process"/>
    <property type="evidence" value="ECO:0007669"/>
    <property type="project" value="UniProtKB-ARBA"/>
</dbReference>
<evidence type="ECO:0000259" key="20">
    <source>
        <dbReference type="PROSITE" id="PS50030"/>
    </source>
</evidence>
<feature type="domain" description="UBA" evidence="20">
    <location>
        <begin position="65"/>
        <end position="109"/>
    </location>
</feature>
<feature type="compositionally biased region" description="Polar residues" evidence="18">
    <location>
        <begin position="485"/>
        <end position="499"/>
    </location>
</feature>
<gene>
    <name evidence="22" type="ORF">EVAR_24813_1</name>
</gene>
<comment type="similarity">
    <text evidence="3">Belongs to the protein kinase superfamily. AGC Ser/Thr protein kinase family.</text>
</comment>
<dbReference type="InterPro" id="IPR015940">
    <property type="entry name" value="UBA"/>
</dbReference>
<keyword evidence="14" id="KW-0206">Cytoskeleton</keyword>
<keyword evidence="6" id="KW-0723">Serine/threonine-protein kinase</keyword>
<protein>
    <recommendedName>
        <fullName evidence="4">non-specific serine/threonine protein kinase</fullName>
        <ecNumber evidence="4">2.7.11.1</ecNumber>
    </recommendedName>
</protein>
<dbReference type="CDD" id="cd05598">
    <property type="entry name" value="STKc_LATS"/>
    <property type="match status" value="1"/>
</dbReference>
<dbReference type="Gene3D" id="1.10.510.10">
    <property type="entry name" value="Transferase(Phosphotransferase) domain 1"/>
    <property type="match status" value="2"/>
</dbReference>
<evidence type="ECO:0000256" key="18">
    <source>
        <dbReference type="SAM" id="MobiDB-lite"/>
    </source>
</evidence>
<comment type="cofactor">
    <cofactor evidence="1">
        <name>Mg(2+)</name>
        <dbReference type="ChEBI" id="CHEBI:18420"/>
    </cofactor>
</comment>
<evidence type="ECO:0000256" key="3">
    <source>
        <dbReference type="ARBA" id="ARBA00009903"/>
    </source>
</evidence>
<feature type="compositionally biased region" description="Low complexity" evidence="18">
    <location>
        <begin position="35"/>
        <end position="61"/>
    </location>
</feature>
<dbReference type="GO" id="GO:0046872">
    <property type="term" value="F:metal ion binding"/>
    <property type="evidence" value="ECO:0007669"/>
    <property type="project" value="UniProtKB-KW"/>
</dbReference>
<keyword evidence="7" id="KW-0597">Phosphoprotein</keyword>
<keyword evidence="9" id="KW-0479">Metal-binding</keyword>
<dbReference type="InterPro" id="IPR017441">
    <property type="entry name" value="Protein_kinase_ATP_BS"/>
</dbReference>
<keyword evidence="8" id="KW-0808">Transferase</keyword>
<dbReference type="PANTHER" id="PTHR22988">
    <property type="entry name" value="MYOTONIC DYSTROPHY S/T KINASE-RELATED"/>
    <property type="match status" value="1"/>
</dbReference>
<dbReference type="GO" id="GO:0071944">
    <property type="term" value="C:cell periphery"/>
    <property type="evidence" value="ECO:0007669"/>
    <property type="project" value="UniProtKB-ARBA"/>
</dbReference>
<dbReference type="GO" id="GO:0048814">
    <property type="term" value="P:regulation of dendrite morphogenesis"/>
    <property type="evidence" value="ECO:0007669"/>
    <property type="project" value="UniProtKB-ARBA"/>
</dbReference>
<dbReference type="FunFam" id="1.10.510.10:FF:000199">
    <property type="entry name" value="Non-specific serine/threonine protein kinase"/>
    <property type="match status" value="1"/>
</dbReference>
<keyword evidence="10 17" id="KW-0547">Nucleotide-binding</keyword>
<evidence type="ECO:0000256" key="5">
    <source>
        <dbReference type="ARBA" id="ARBA00022490"/>
    </source>
</evidence>
<feature type="compositionally biased region" description="Pro residues" evidence="18">
    <location>
        <begin position="405"/>
        <end position="414"/>
    </location>
</feature>
<evidence type="ECO:0000256" key="15">
    <source>
        <dbReference type="ARBA" id="ARBA00047899"/>
    </source>
</evidence>
<dbReference type="InterPro" id="IPR000961">
    <property type="entry name" value="AGC-kinase_C"/>
</dbReference>
<dbReference type="GO" id="GO:0009966">
    <property type="term" value="P:regulation of signal transduction"/>
    <property type="evidence" value="ECO:0007669"/>
    <property type="project" value="UniProtKB-ARBA"/>
</dbReference>
<keyword evidence="5" id="KW-0963">Cytoplasm</keyword>
<sequence length="1044" mass="114361">MNPPAPGKTATRSSGYHQKALAEIRNSLLPFANIGSSEPPGSSAASTVSSGVSSGFSSSSGNGLEKDISGLPQSQNQLIAQGYEEDHAVRALKYPGGRFDTALEYLSKQQEPLNGMLKTTNLNALSTKLIRKPSLEREINLRGSPALDSGAGSSRSDSPRQSEPPPPPPPHEKLSRQYSPSGFSEPPPPPPPRCPSTPPVLTSVQQLMKRMSPAPPLPPARGTSPVAAGAPTPPARAPMIVQNGPQVQQQLTQQIQALSMYQSGPTAAELPPPYPLGGVPPPPSYSVSMQNRQSPTQDYRKSPSSGVYSAATSAGSPSPISVTQGAGASTGVPRPAPVQAWSARQAKTQPPIIMQSVKSTQVQKPVLQTAIAPVAPPPASTAPPQPPPPSYATSIQQKQQAQTPPSYPAAPKPTSPATGASSSVTSASPPQAPVPTTEPPSYAITMQALAVQRGMNPLPPPPYANQDDATTTVASHHTHSPLHNKYNNCDTKTEPSQSAPEIKCPNQNCANSGGGGCSSTTSNADRQSANGSAERRPAATSSKKIRHQSPIPERRNISKEKEDERRDCKVRNYSPQAFKFFMEQHVENILKSYKQRLFRRMQLEKEMTKIGLSAEAQCQMRKMLSQKESNYIRLKRAKMDKSMFTKIKPIGVGAFGEVALVRKIDTSHLYAMKTLRKADVLKRNQVAHVKAERDILAEADNEWVVKLYYSFQDKDNLYFVMDYIPGGDLMSLLIKFGIFEENLARFYIAELTCAVESVHKMGFIHRDIKPDNILIDRDGHIKLTDFGLCTGFRWTHNSKYYQRNEHGRQDSMDPVDGEWGALGECRCHQLKPLERRRKREQHQRCLAHSLVGTPNYIAPEVLQRTGYTQLCDWWSVGVILYEMLVGSPPFLAATPAETQLKVINWESTLHIPDAANLSRESKDLILQLCSGQDTRLGKDANEVKNHPFLKSIDFDKGLRKQVAPYIPRIEYPTDTSNFDPIDPEKLRNSGSSDSNKSDSEILDNGKTFHGFFEFTFRRFFDDGGPGYTNKINLDDNESQGPVYV</sequence>
<dbReference type="PROSITE" id="PS00108">
    <property type="entry name" value="PROTEIN_KINASE_ST"/>
    <property type="match status" value="1"/>
</dbReference>
<evidence type="ECO:0000256" key="1">
    <source>
        <dbReference type="ARBA" id="ARBA00001946"/>
    </source>
</evidence>
<comment type="caution">
    <text evidence="22">The sequence shown here is derived from an EMBL/GenBank/DDBJ whole genome shotgun (WGS) entry which is preliminary data.</text>
</comment>
<dbReference type="STRING" id="151549.A0A4C1W0S5"/>
<dbReference type="PROSITE" id="PS50011">
    <property type="entry name" value="PROTEIN_KINASE_DOM"/>
    <property type="match status" value="1"/>
</dbReference>
<evidence type="ECO:0000256" key="7">
    <source>
        <dbReference type="ARBA" id="ARBA00022553"/>
    </source>
</evidence>